<keyword evidence="4" id="KW-1185">Reference proteome</keyword>
<feature type="compositionally biased region" description="Low complexity" evidence="2">
    <location>
        <begin position="273"/>
        <end position="319"/>
    </location>
</feature>
<gene>
    <name evidence="3" type="ORF">ACIB24_13990</name>
</gene>
<evidence type="ECO:0000313" key="3">
    <source>
        <dbReference type="EMBL" id="MFI7588175.1"/>
    </source>
</evidence>
<name>A0ABW8AP68_9ACTN</name>
<feature type="coiled-coil region" evidence="1">
    <location>
        <begin position="201"/>
        <end position="236"/>
    </location>
</feature>
<feature type="region of interest" description="Disordered" evidence="2">
    <location>
        <begin position="257"/>
        <end position="319"/>
    </location>
</feature>
<reference evidence="3 4" key="1">
    <citation type="submission" date="2024-10" db="EMBL/GenBank/DDBJ databases">
        <title>The Natural Products Discovery Center: Release of the First 8490 Sequenced Strains for Exploring Actinobacteria Biosynthetic Diversity.</title>
        <authorList>
            <person name="Kalkreuter E."/>
            <person name="Kautsar S.A."/>
            <person name="Yang D."/>
            <person name="Bader C.D."/>
            <person name="Teijaro C.N."/>
            <person name="Fluegel L."/>
            <person name="Davis C.M."/>
            <person name="Simpson J.R."/>
            <person name="Lauterbach L."/>
            <person name="Steele A.D."/>
            <person name="Gui C."/>
            <person name="Meng S."/>
            <person name="Li G."/>
            <person name="Viehrig K."/>
            <person name="Ye F."/>
            <person name="Su P."/>
            <person name="Kiefer A.F."/>
            <person name="Nichols A."/>
            <person name="Cepeda A.J."/>
            <person name="Yan W."/>
            <person name="Fan B."/>
            <person name="Jiang Y."/>
            <person name="Adhikari A."/>
            <person name="Zheng C.-J."/>
            <person name="Schuster L."/>
            <person name="Cowan T.M."/>
            <person name="Smanski M.J."/>
            <person name="Chevrette M.G."/>
            <person name="De Carvalho L.P.S."/>
            <person name="Shen B."/>
        </authorList>
    </citation>
    <scope>NUCLEOTIDE SEQUENCE [LARGE SCALE GENOMIC DNA]</scope>
    <source>
        <strain evidence="3 4">NPDC049639</strain>
    </source>
</reference>
<evidence type="ECO:0000313" key="4">
    <source>
        <dbReference type="Proteomes" id="UP001612915"/>
    </source>
</evidence>
<sequence length="319" mass="32137">MSTPIDPADIAAVQATDALLDRLGLGTTTSEDRQDALVGALVALRTDLEEPGGDPGVDMARLLEVLGERPLYLVDGEEADEATELPIHLGRGAETDGRLVVDLTALAASSPDGLPESNIEPVPEPVGLAAFTARAARVADQLREKAPGHALLPAASVVALLVLGLSSGVSGVVTGDPMAPVSGVGRVLSALPGVSSDRSDVQAFQDKLSQAKDLAAKQQQDEAKTVLDQAEQKIDELPAAKQSDAAVALQQARQELGVQNPTASATPAPSVGPSVTTDASPTPTPTAPSDSPSASVTPTPSAPATTDSSGSGSSSDATS</sequence>
<protein>
    <recommendedName>
        <fullName evidence="5">Anti-sigma-D factor RsdA sigma factor binding region domain-containing protein</fullName>
    </recommendedName>
</protein>
<accession>A0ABW8AP68</accession>
<proteinExistence type="predicted"/>
<comment type="caution">
    <text evidence="3">The sequence shown here is derived from an EMBL/GenBank/DDBJ whole genome shotgun (WGS) entry which is preliminary data.</text>
</comment>
<evidence type="ECO:0008006" key="5">
    <source>
        <dbReference type="Google" id="ProtNLM"/>
    </source>
</evidence>
<dbReference type="Proteomes" id="UP001612915">
    <property type="component" value="Unassembled WGS sequence"/>
</dbReference>
<dbReference type="EMBL" id="JBITLV010000004">
    <property type="protein sequence ID" value="MFI7588175.1"/>
    <property type="molecule type" value="Genomic_DNA"/>
</dbReference>
<feature type="compositionally biased region" description="Polar residues" evidence="2">
    <location>
        <begin position="257"/>
        <end position="267"/>
    </location>
</feature>
<dbReference type="RefSeq" id="WP_398281266.1">
    <property type="nucleotide sequence ID" value="NZ_JBITLV010000004.1"/>
</dbReference>
<keyword evidence="1" id="KW-0175">Coiled coil</keyword>
<evidence type="ECO:0000256" key="1">
    <source>
        <dbReference type="SAM" id="Coils"/>
    </source>
</evidence>
<evidence type="ECO:0000256" key="2">
    <source>
        <dbReference type="SAM" id="MobiDB-lite"/>
    </source>
</evidence>
<organism evidence="3 4">
    <name type="scientific">Spongisporangium articulatum</name>
    <dbReference type="NCBI Taxonomy" id="3362603"/>
    <lineage>
        <taxon>Bacteria</taxon>
        <taxon>Bacillati</taxon>
        <taxon>Actinomycetota</taxon>
        <taxon>Actinomycetes</taxon>
        <taxon>Kineosporiales</taxon>
        <taxon>Kineosporiaceae</taxon>
        <taxon>Spongisporangium</taxon>
    </lineage>
</organism>